<reference evidence="2 3" key="1">
    <citation type="submission" date="2019-03" db="EMBL/GenBank/DDBJ databases">
        <title>An improved genome assembly of the fluke Schistosoma japonicum.</title>
        <authorList>
            <person name="Hu W."/>
            <person name="Luo F."/>
            <person name="Yin M."/>
            <person name="Mo X."/>
            <person name="Sun C."/>
            <person name="Wu Q."/>
            <person name="Zhu B."/>
            <person name="Xiang M."/>
            <person name="Wang J."/>
            <person name="Wang Y."/>
            <person name="Zhang T."/>
            <person name="Xu B."/>
            <person name="Zheng H."/>
            <person name="Feng Z."/>
        </authorList>
    </citation>
    <scope>NUCLEOTIDE SEQUENCE [LARGE SCALE GENOMIC DNA]</scope>
    <source>
        <strain evidence="2">HuSjv2</strain>
        <tissue evidence="2">Worms</tissue>
    </source>
</reference>
<feature type="region of interest" description="Disordered" evidence="1">
    <location>
        <begin position="34"/>
        <end position="111"/>
    </location>
</feature>
<organism evidence="2 3">
    <name type="scientific">Schistosoma japonicum</name>
    <name type="common">Blood fluke</name>
    <dbReference type="NCBI Taxonomy" id="6182"/>
    <lineage>
        <taxon>Eukaryota</taxon>
        <taxon>Metazoa</taxon>
        <taxon>Spiralia</taxon>
        <taxon>Lophotrochozoa</taxon>
        <taxon>Platyhelminthes</taxon>
        <taxon>Trematoda</taxon>
        <taxon>Digenea</taxon>
        <taxon>Strigeidida</taxon>
        <taxon>Schistosomatoidea</taxon>
        <taxon>Schistosomatidae</taxon>
        <taxon>Schistosoma</taxon>
    </lineage>
</organism>
<dbReference type="EMBL" id="SKCS01001121">
    <property type="protein sequence ID" value="TNN04696.1"/>
    <property type="molecule type" value="Genomic_DNA"/>
</dbReference>
<feature type="compositionally biased region" description="Polar residues" evidence="1">
    <location>
        <begin position="90"/>
        <end position="104"/>
    </location>
</feature>
<keyword evidence="3" id="KW-1185">Reference proteome</keyword>
<evidence type="ECO:0000256" key="1">
    <source>
        <dbReference type="SAM" id="MobiDB-lite"/>
    </source>
</evidence>
<protein>
    <submittedName>
        <fullName evidence="2">Uncharacterized protein</fullName>
    </submittedName>
</protein>
<name>A0A4Z2CKI2_SCHJA</name>
<accession>A0A4Z2CKI2</accession>
<evidence type="ECO:0000313" key="3">
    <source>
        <dbReference type="Proteomes" id="UP000311919"/>
    </source>
</evidence>
<evidence type="ECO:0000313" key="2">
    <source>
        <dbReference type="EMBL" id="TNN04696.1"/>
    </source>
</evidence>
<dbReference type="Proteomes" id="UP000311919">
    <property type="component" value="Unassembled WGS sequence"/>
</dbReference>
<proteinExistence type="predicted"/>
<sequence>MLNQTLHSDSTPLLCASVCQFLRFAHLLERIRSTQTQGPRGSEAKKVQQQAQKWEPAQEEVPSPYTITADVEGSPKGIYQDYPPKDPISSRKSQMQLFAPNQWTEPDDYCC</sequence>
<gene>
    <name evidence="2" type="ORF">EWB00_000450</name>
</gene>
<dbReference type="AlphaFoldDB" id="A0A4Z2CKI2"/>
<comment type="caution">
    <text evidence="2">The sequence shown here is derived from an EMBL/GenBank/DDBJ whole genome shotgun (WGS) entry which is preliminary data.</text>
</comment>